<protein>
    <submittedName>
        <fullName evidence="1">T-complex 11</fullName>
    </submittedName>
</protein>
<accession>A0ACB6QKR0</accession>
<proteinExistence type="predicted"/>
<reference evidence="1" key="1">
    <citation type="journal article" date="2020" name="Stud. Mycol.">
        <title>101 Dothideomycetes genomes: a test case for predicting lifestyles and emergence of pathogens.</title>
        <authorList>
            <person name="Haridas S."/>
            <person name="Albert R."/>
            <person name="Binder M."/>
            <person name="Bloem J."/>
            <person name="Labutti K."/>
            <person name="Salamov A."/>
            <person name="Andreopoulos B."/>
            <person name="Baker S."/>
            <person name="Barry K."/>
            <person name="Bills G."/>
            <person name="Bluhm B."/>
            <person name="Cannon C."/>
            <person name="Castanera R."/>
            <person name="Culley D."/>
            <person name="Daum C."/>
            <person name="Ezra D."/>
            <person name="Gonzalez J."/>
            <person name="Henrissat B."/>
            <person name="Kuo A."/>
            <person name="Liang C."/>
            <person name="Lipzen A."/>
            <person name="Lutzoni F."/>
            <person name="Magnuson J."/>
            <person name="Mondo S."/>
            <person name="Nolan M."/>
            <person name="Ohm R."/>
            <person name="Pangilinan J."/>
            <person name="Park H.-J."/>
            <person name="Ramirez L."/>
            <person name="Alfaro M."/>
            <person name="Sun H."/>
            <person name="Tritt A."/>
            <person name="Yoshinaga Y."/>
            <person name="Zwiers L.-H."/>
            <person name="Turgeon B."/>
            <person name="Goodwin S."/>
            <person name="Spatafora J."/>
            <person name="Crous P."/>
            <person name="Grigoriev I."/>
        </authorList>
    </citation>
    <scope>NUCLEOTIDE SEQUENCE</scope>
    <source>
        <strain evidence="1">ATCC 200398</strain>
    </source>
</reference>
<dbReference type="EMBL" id="MU003522">
    <property type="protein sequence ID" value="KAF2467110.1"/>
    <property type="molecule type" value="Genomic_DNA"/>
</dbReference>
<dbReference type="Proteomes" id="UP000799755">
    <property type="component" value="Unassembled WGS sequence"/>
</dbReference>
<gene>
    <name evidence="1" type="ORF">BDR25DRAFT_235427</name>
</gene>
<evidence type="ECO:0000313" key="1">
    <source>
        <dbReference type="EMBL" id="KAF2467110.1"/>
    </source>
</evidence>
<comment type="caution">
    <text evidence="1">The sequence shown here is derived from an EMBL/GenBank/DDBJ whole genome shotgun (WGS) entry which is preliminary data.</text>
</comment>
<sequence>MNIIPRPEAAELKAAYQYAGLYPPITKQSLSELDIQNIINNIKLRHDVNFDRDLSFRPNLDGAKGREKLRAAGMYWKALTAELELYARLFQGSPSLSNSQNIDWSSLIHHAQKRIPLMFKTVREVLKSLVPDRDQSRVDEHLDSEMLMQEIEKGVCDLPRLAEWMAHLLKEHCAPMRDEWVDRMVEWVNSGDRNRSSELIVDGLRELLGILEAMKLDVANHQIKNLKALLIEDTINFERNYHLGRIVERRGRINTEAAEQWYASALQRFRQQSCTPPPKDNMRVQLGVFVRAVVSMLFSRGPSCEFPETFYLDQERLLALRSEILDIVFFEICFDMFGQLLKVLKYNGPIPYARKADLRASLLAIIREGAYHGSSQWISNRENISLELFRHAWQVTGGQQTFHPDVDLIQTATKHLDMMFENSFSTHACVLEDAILPQILTCIHGHLHSSPYELFQTLVAPTTPPPPPPAPHHPSVTIQHDTSSPYPGQFSDISNRISHIVLLHWRIWGPIVYVLPDDQPTPTSKIPEDVPSTPQSHTLPAPPVDSGSNTVEPLDPGQETQLAGPAPEAPIYK</sequence>
<evidence type="ECO:0000313" key="2">
    <source>
        <dbReference type="Proteomes" id="UP000799755"/>
    </source>
</evidence>
<name>A0ACB6QKR0_9PLEO</name>
<organism evidence="1 2">
    <name type="scientific">Lindgomyces ingoldianus</name>
    <dbReference type="NCBI Taxonomy" id="673940"/>
    <lineage>
        <taxon>Eukaryota</taxon>
        <taxon>Fungi</taxon>
        <taxon>Dikarya</taxon>
        <taxon>Ascomycota</taxon>
        <taxon>Pezizomycotina</taxon>
        <taxon>Dothideomycetes</taxon>
        <taxon>Pleosporomycetidae</taxon>
        <taxon>Pleosporales</taxon>
        <taxon>Lindgomycetaceae</taxon>
        <taxon>Lindgomyces</taxon>
    </lineage>
</organism>
<keyword evidence="2" id="KW-1185">Reference proteome</keyword>